<proteinExistence type="predicted"/>
<evidence type="ECO:0000313" key="2">
    <source>
        <dbReference type="EMBL" id="MRW89385.1"/>
    </source>
</evidence>
<dbReference type="RefSeq" id="WP_154373786.1">
    <property type="nucleotide sequence ID" value="NZ_WKJK01000002.1"/>
</dbReference>
<feature type="region of interest" description="Disordered" evidence="1">
    <location>
        <begin position="1"/>
        <end position="24"/>
    </location>
</feature>
<protein>
    <submittedName>
        <fullName evidence="2">Uncharacterized protein</fullName>
    </submittedName>
</protein>
<evidence type="ECO:0000256" key="1">
    <source>
        <dbReference type="SAM" id="MobiDB-lite"/>
    </source>
</evidence>
<comment type="caution">
    <text evidence="2">The sequence shown here is derived from an EMBL/GenBank/DDBJ whole genome shotgun (WGS) entry which is preliminary data.</text>
</comment>
<dbReference type="Proteomes" id="UP000433309">
    <property type="component" value="Unassembled WGS sequence"/>
</dbReference>
<accession>A0A6I2KTV0</accession>
<evidence type="ECO:0000313" key="3">
    <source>
        <dbReference type="Proteomes" id="UP000433309"/>
    </source>
</evidence>
<sequence>MSIRKKNAEPPRQKKNRPAGPSIPATVDVDVLLMIGEERMHIDREEDDNIAFMAEVVDPR</sequence>
<keyword evidence="3" id="KW-1185">Reference proteome</keyword>
<feature type="compositionally biased region" description="Basic and acidic residues" evidence="1">
    <location>
        <begin position="1"/>
        <end position="12"/>
    </location>
</feature>
<gene>
    <name evidence="2" type="ORF">GJ699_05265</name>
</gene>
<dbReference type="AlphaFoldDB" id="A0A6I2KTV0"/>
<reference evidence="2 3" key="1">
    <citation type="submission" date="2019-11" db="EMBL/GenBank/DDBJ databases">
        <title>Novel species isolated from a subtropical stream in China.</title>
        <authorList>
            <person name="Lu H."/>
        </authorList>
    </citation>
    <scope>NUCLEOTIDE SEQUENCE [LARGE SCALE GENOMIC DNA]</scope>
    <source>
        <strain evidence="2 3">FT80W</strain>
    </source>
</reference>
<dbReference type="EMBL" id="WKJK01000002">
    <property type="protein sequence ID" value="MRW89385.1"/>
    <property type="molecule type" value="Genomic_DNA"/>
</dbReference>
<name>A0A6I2KTV0_9BURK</name>
<organism evidence="2 3">
    <name type="scientific">Duganella guangzhouensis</name>
    <dbReference type="NCBI Taxonomy" id="2666084"/>
    <lineage>
        <taxon>Bacteria</taxon>
        <taxon>Pseudomonadati</taxon>
        <taxon>Pseudomonadota</taxon>
        <taxon>Betaproteobacteria</taxon>
        <taxon>Burkholderiales</taxon>
        <taxon>Oxalobacteraceae</taxon>
        <taxon>Telluria group</taxon>
        <taxon>Duganella</taxon>
    </lineage>
</organism>